<gene>
    <name evidence="1" type="ORF">ElyMa_003112500</name>
</gene>
<dbReference type="Proteomes" id="UP000762676">
    <property type="component" value="Unassembled WGS sequence"/>
</dbReference>
<reference evidence="1 2" key="1">
    <citation type="journal article" date="2021" name="Elife">
        <title>Chloroplast acquisition without the gene transfer in kleptoplastic sea slugs, Plakobranchus ocellatus.</title>
        <authorList>
            <person name="Maeda T."/>
            <person name="Takahashi S."/>
            <person name="Yoshida T."/>
            <person name="Shimamura S."/>
            <person name="Takaki Y."/>
            <person name="Nagai Y."/>
            <person name="Toyoda A."/>
            <person name="Suzuki Y."/>
            <person name="Arimoto A."/>
            <person name="Ishii H."/>
            <person name="Satoh N."/>
            <person name="Nishiyama T."/>
            <person name="Hasebe M."/>
            <person name="Maruyama T."/>
            <person name="Minagawa J."/>
            <person name="Obokata J."/>
            <person name="Shigenobu S."/>
        </authorList>
    </citation>
    <scope>NUCLEOTIDE SEQUENCE [LARGE SCALE GENOMIC DNA]</scope>
</reference>
<name>A0AAV4IVB7_9GAST</name>
<dbReference type="GO" id="GO:0046872">
    <property type="term" value="F:metal ion binding"/>
    <property type="evidence" value="ECO:0007669"/>
    <property type="project" value="InterPro"/>
</dbReference>
<accession>A0AAV4IVB7</accession>
<keyword evidence="2" id="KW-1185">Reference proteome</keyword>
<proteinExistence type="predicted"/>
<dbReference type="InterPro" id="IPR036423">
    <property type="entry name" value="SOD-like_Cu/Zn_dom_sf"/>
</dbReference>
<dbReference type="AlphaFoldDB" id="A0AAV4IVB7"/>
<comment type="caution">
    <text evidence="1">The sequence shown here is derived from an EMBL/GenBank/DDBJ whole genome shotgun (WGS) entry which is preliminary data.</text>
</comment>
<protein>
    <submittedName>
        <fullName evidence="1">Superoxide dismutase [Cu-Zn]</fullName>
    </submittedName>
</protein>
<dbReference type="GO" id="GO:0006801">
    <property type="term" value="P:superoxide metabolic process"/>
    <property type="evidence" value="ECO:0007669"/>
    <property type="project" value="InterPro"/>
</dbReference>
<evidence type="ECO:0000313" key="1">
    <source>
        <dbReference type="EMBL" id="GFS12471.1"/>
    </source>
</evidence>
<dbReference type="SUPFAM" id="SSF49329">
    <property type="entry name" value="Cu,Zn superoxide dismutase-like"/>
    <property type="match status" value="1"/>
</dbReference>
<dbReference type="InterPro" id="IPR018152">
    <property type="entry name" value="SOD_Cu/Zn_BS"/>
</dbReference>
<evidence type="ECO:0000313" key="2">
    <source>
        <dbReference type="Proteomes" id="UP000762676"/>
    </source>
</evidence>
<dbReference type="EMBL" id="BMAT01006418">
    <property type="protein sequence ID" value="GFS12471.1"/>
    <property type="molecule type" value="Genomic_DNA"/>
</dbReference>
<organism evidence="1 2">
    <name type="scientific">Elysia marginata</name>
    <dbReference type="NCBI Taxonomy" id="1093978"/>
    <lineage>
        <taxon>Eukaryota</taxon>
        <taxon>Metazoa</taxon>
        <taxon>Spiralia</taxon>
        <taxon>Lophotrochozoa</taxon>
        <taxon>Mollusca</taxon>
        <taxon>Gastropoda</taxon>
        <taxon>Heterobranchia</taxon>
        <taxon>Euthyneura</taxon>
        <taxon>Panpulmonata</taxon>
        <taxon>Sacoglossa</taxon>
        <taxon>Placobranchoidea</taxon>
        <taxon>Plakobranchidae</taxon>
        <taxon>Elysia</taxon>
    </lineage>
</organism>
<sequence length="87" mass="9461">MPRLSEVDRHRALGMLQAGLHISKVSLLNMNVKRTTIFRLRQPLHETDTLHQKEDDLGKGGNNASIANGNAGSRIGCCVIGIADLNT</sequence>
<dbReference type="PROSITE" id="PS00332">
    <property type="entry name" value="SOD_CU_ZN_2"/>
    <property type="match status" value="1"/>
</dbReference>
<dbReference type="Gene3D" id="2.60.40.200">
    <property type="entry name" value="Superoxide dismutase, copper/zinc binding domain"/>
    <property type="match status" value="1"/>
</dbReference>